<dbReference type="RefSeq" id="WP_023924079.1">
    <property type="nucleotide sequence ID" value="NZ_CP070036.1"/>
</dbReference>
<dbReference type="GO" id="GO:0003700">
    <property type="term" value="F:DNA-binding transcription factor activity"/>
    <property type="evidence" value="ECO:0007669"/>
    <property type="project" value="TreeGrafter"/>
</dbReference>
<keyword evidence="3" id="KW-0804">Transcription</keyword>
<reference evidence="5" key="2">
    <citation type="submission" date="2020-02" db="EMBL/GenBank/DDBJ databases">
        <authorList>
            <person name="Littmann E."/>
            <person name="Sorbara M."/>
        </authorList>
    </citation>
    <scope>NUCLEOTIDE SEQUENCE</scope>
    <source>
        <strain evidence="5">MSK.15.32</strain>
    </source>
</reference>
<dbReference type="Proteomes" id="UP001296580">
    <property type="component" value="Unassembled WGS sequence"/>
</dbReference>
<dbReference type="AlphaFoldDB" id="A0A2N5NZF4"/>
<evidence type="ECO:0000256" key="3">
    <source>
        <dbReference type="ARBA" id="ARBA00023163"/>
    </source>
</evidence>
<dbReference type="Pfam" id="PF13377">
    <property type="entry name" value="Peripla_BP_3"/>
    <property type="match status" value="1"/>
</dbReference>
<dbReference type="Pfam" id="PF13407">
    <property type="entry name" value="Peripla_BP_4"/>
    <property type="match status" value="1"/>
</dbReference>
<dbReference type="EMBL" id="JAAIRV010000020">
    <property type="protein sequence ID" value="NSI58851.1"/>
    <property type="molecule type" value="Genomic_DNA"/>
</dbReference>
<reference evidence="5" key="1">
    <citation type="journal article" date="2020" name="Cell Host Microbe">
        <title>Functional and Genomic Variation between Human-Derived Isolates of Lachnospiraceae Reveals Inter- and Intra-Species Diversity.</title>
        <authorList>
            <person name="Sorbara M.T."/>
            <person name="Littmann E.R."/>
            <person name="Fontana E."/>
            <person name="Moody T.U."/>
            <person name="Kohout C.E."/>
            <person name="Gjonbalaj M."/>
            <person name="Eaton V."/>
            <person name="Seok R."/>
            <person name="Leiner I.M."/>
            <person name="Pamer E.G."/>
        </authorList>
    </citation>
    <scope>NUCLEOTIDE SEQUENCE</scope>
    <source>
        <strain evidence="5">MSK.15.32</strain>
    </source>
</reference>
<dbReference type="SMART" id="SM00354">
    <property type="entry name" value="HTH_LACI"/>
    <property type="match status" value="1"/>
</dbReference>
<dbReference type="SUPFAM" id="SSF47413">
    <property type="entry name" value="lambda repressor-like DNA-binding domains"/>
    <property type="match status" value="1"/>
</dbReference>
<gene>
    <name evidence="5" type="ORF">G4993_10630</name>
</gene>
<feature type="domain" description="HTH lacI-type" evidence="4">
    <location>
        <begin position="2"/>
        <end position="58"/>
    </location>
</feature>
<dbReference type="Pfam" id="PF00356">
    <property type="entry name" value="LacI"/>
    <property type="match status" value="1"/>
</dbReference>
<keyword evidence="2" id="KW-0238">DNA-binding</keyword>
<dbReference type="PROSITE" id="PS50932">
    <property type="entry name" value="HTH_LACI_2"/>
    <property type="match status" value="1"/>
</dbReference>
<dbReference type="CDD" id="cd06267">
    <property type="entry name" value="PBP1_LacI_sugar_binding-like"/>
    <property type="match status" value="1"/>
</dbReference>
<sequence>MVTIQDVAKHAGVSVATVSHVLNKTRYVSPKLEEKVELSIRELGYEPIRKNAGRILKNQIVGVIIPDLSVDFYAVFANEITYLLEKHEFKVVLLDSCGDSGRETENLMLLNWQSNVIAVIVIPLSKILPWNGTKLKKKCLIVGEIPEKQKFHIVLPEYENASFKAVRQLILSGHESIALLLQDKTDRTSSAEYYSGYKSAHRHYRINPKENSIYYETDLKTEKVKDLFYRYTAVICATDRITMRLFQELERAEMTCPEDMSVISLEWNQRSGVYQPALTVIGVDPKKMAEATSELFLKCDALQMTNQRLVRVSNKAVSSASVRIIGRGPCGEKIVSCENLYLTEEEIKKVRSGNYKGVLLFQFSGKRWMRLIDQAVRTVFEKLNIQLLEMFDADSNNQVFIEKVWEWMEKKPDFILCAPANDKSTEGLYNEIARSGIRLFFIGRVPQGMRRDGYECCVVSNEQKSGYNCAKLLDDYFNKKPAKIALLTCSSSYISGRDRDIATKKVLQEQFPHLHIVAHERFTLRNYAYGACMKMIKEYPDIQGIYVTWEDPAIQTISALMDAGREDIKIVTGDLDTEVAQDVANGHLIIGMSAQMPYDQGEELAYAVANVLLGKRVSKVIGVEPLLVTAANLEEAWFVMTKEKAPQSIVNSLTETRKKEKMRIEKNSKWKTK</sequence>
<dbReference type="InterPro" id="IPR000843">
    <property type="entry name" value="HTH_LacI"/>
</dbReference>
<protein>
    <submittedName>
        <fullName evidence="5">Substrate-binding domain-containing protein</fullName>
    </submittedName>
</protein>
<dbReference type="PANTHER" id="PTHR30146:SF109">
    <property type="entry name" value="HTH-TYPE TRANSCRIPTIONAL REGULATOR GALS"/>
    <property type="match status" value="1"/>
</dbReference>
<dbReference type="SUPFAM" id="SSF53822">
    <property type="entry name" value="Periplasmic binding protein-like I"/>
    <property type="match status" value="2"/>
</dbReference>
<dbReference type="CDD" id="cd01392">
    <property type="entry name" value="HTH_LacI"/>
    <property type="match status" value="1"/>
</dbReference>
<dbReference type="InterPro" id="IPR010982">
    <property type="entry name" value="Lambda_DNA-bd_dom_sf"/>
</dbReference>
<dbReference type="InterPro" id="IPR028082">
    <property type="entry name" value="Peripla_BP_I"/>
</dbReference>
<keyword evidence="1" id="KW-0805">Transcription regulation</keyword>
<accession>A0A2N5NZF4</accession>
<evidence type="ECO:0000313" key="6">
    <source>
        <dbReference type="Proteomes" id="UP001296580"/>
    </source>
</evidence>
<dbReference type="PROSITE" id="PS00356">
    <property type="entry name" value="HTH_LACI_1"/>
    <property type="match status" value="1"/>
</dbReference>
<dbReference type="GO" id="GO:0000976">
    <property type="term" value="F:transcription cis-regulatory region binding"/>
    <property type="evidence" value="ECO:0007669"/>
    <property type="project" value="TreeGrafter"/>
</dbReference>
<evidence type="ECO:0000256" key="2">
    <source>
        <dbReference type="ARBA" id="ARBA00023125"/>
    </source>
</evidence>
<dbReference type="Gene3D" id="1.10.260.40">
    <property type="entry name" value="lambda repressor-like DNA-binding domains"/>
    <property type="match status" value="1"/>
</dbReference>
<dbReference type="PRINTS" id="PR00036">
    <property type="entry name" value="HTHLACI"/>
</dbReference>
<evidence type="ECO:0000259" key="4">
    <source>
        <dbReference type="PROSITE" id="PS50932"/>
    </source>
</evidence>
<evidence type="ECO:0000313" key="5">
    <source>
        <dbReference type="EMBL" id="NSI58851.1"/>
    </source>
</evidence>
<evidence type="ECO:0000256" key="1">
    <source>
        <dbReference type="ARBA" id="ARBA00023015"/>
    </source>
</evidence>
<dbReference type="PANTHER" id="PTHR30146">
    <property type="entry name" value="LACI-RELATED TRANSCRIPTIONAL REPRESSOR"/>
    <property type="match status" value="1"/>
</dbReference>
<comment type="caution">
    <text evidence="5">The sequence shown here is derived from an EMBL/GenBank/DDBJ whole genome shotgun (WGS) entry which is preliminary data.</text>
</comment>
<dbReference type="InterPro" id="IPR046335">
    <property type="entry name" value="LacI/GalR-like_sensor"/>
</dbReference>
<name>A0A2N5NZF4_MEDGN</name>
<dbReference type="InterPro" id="IPR025997">
    <property type="entry name" value="SBP_2_dom"/>
</dbReference>
<proteinExistence type="predicted"/>
<organism evidence="5 6">
    <name type="scientific">Mediterraneibacter gnavus</name>
    <name type="common">Ruminococcus gnavus</name>
    <dbReference type="NCBI Taxonomy" id="33038"/>
    <lineage>
        <taxon>Bacteria</taxon>
        <taxon>Bacillati</taxon>
        <taxon>Bacillota</taxon>
        <taxon>Clostridia</taxon>
        <taxon>Lachnospirales</taxon>
        <taxon>Lachnospiraceae</taxon>
        <taxon>Mediterraneibacter</taxon>
    </lineage>
</organism>
<dbReference type="Gene3D" id="3.40.50.2300">
    <property type="match status" value="4"/>
</dbReference>